<reference evidence="2" key="1">
    <citation type="submission" date="2023-08" db="EMBL/GenBank/DDBJ databases">
        <title>Rhodospirillaceae gen. nov., a novel taxon isolated from the Yangtze River Yuezi River estuary sludge.</title>
        <authorList>
            <person name="Ruan L."/>
        </authorList>
    </citation>
    <scope>NUCLEOTIDE SEQUENCE [LARGE SCALE GENOMIC DNA]</scope>
    <source>
        <strain evidence="2">R-7</strain>
    </source>
</reference>
<protein>
    <submittedName>
        <fullName evidence="1">Uncharacterized protein</fullName>
    </submittedName>
</protein>
<dbReference type="RefSeq" id="WP_379955967.1">
    <property type="nucleotide sequence ID" value="NZ_JAUYVI010000004.1"/>
</dbReference>
<dbReference type="EMBL" id="JAUYVI010000004">
    <property type="protein sequence ID" value="MDQ7248487.1"/>
    <property type="molecule type" value="Genomic_DNA"/>
</dbReference>
<sequence>MPSAWFRLSIPAFAALLLSGCWGGGTTPPPRESVASHFVLGSADQIQTTIVDVLPVKAAMLKLPDGRTVAAAQIDRERNVYSENTGYGPNLGVGVAGGSNGGVSSGIGFGFPLFGGGGPGGTQTHSMTTSTIRFTVPDMAAYRRDWQHWVLHIDLDDGANRRSIETLPPAPPQD</sequence>
<name>A0ABU0YMN2_9PROT</name>
<proteinExistence type="predicted"/>
<keyword evidence="2" id="KW-1185">Reference proteome</keyword>
<organism evidence="1 2">
    <name type="scientific">Dongia sedimenti</name>
    <dbReference type="NCBI Taxonomy" id="3064282"/>
    <lineage>
        <taxon>Bacteria</taxon>
        <taxon>Pseudomonadati</taxon>
        <taxon>Pseudomonadota</taxon>
        <taxon>Alphaproteobacteria</taxon>
        <taxon>Rhodospirillales</taxon>
        <taxon>Dongiaceae</taxon>
        <taxon>Dongia</taxon>
    </lineage>
</organism>
<comment type="caution">
    <text evidence="1">The sequence shown here is derived from an EMBL/GenBank/DDBJ whole genome shotgun (WGS) entry which is preliminary data.</text>
</comment>
<gene>
    <name evidence="1" type="ORF">Q8A70_12455</name>
</gene>
<dbReference type="PROSITE" id="PS51257">
    <property type="entry name" value="PROKAR_LIPOPROTEIN"/>
    <property type="match status" value="1"/>
</dbReference>
<accession>A0ABU0YMN2</accession>
<dbReference type="Proteomes" id="UP001230156">
    <property type="component" value="Unassembled WGS sequence"/>
</dbReference>
<evidence type="ECO:0000313" key="1">
    <source>
        <dbReference type="EMBL" id="MDQ7248487.1"/>
    </source>
</evidence>
<evidence type="ECO:0000313" key="2">
    <source>
        <dbReference type="Proteomes" id="UP001230156"/>
    </source>
</evidence>